<name>A0A562SX50_9BACT</name>
<gene>
    <name evidence="2" type="ORF">IQ13_0547</name>
</gene>
<evidence type="ECO:0000256" key="1">
    <source>
        <dbReference type="SAM" id="SignalP"/>
    </source>
</evidence>
<protein>
    <submittedName>
        <fullName evidence="2">Uncharacterized protein DUF3575</fullName>
    </submittedName>
</protein>
<dbReference type="OrthoDB" id="1118958at2"/>
<accession>A0A562SX50</accession>
<keyword evidence="3" id="KW-1185">Reference proteome</keyword>
<feature type="chain" id="PRO_5021766917" evidence="1">
    <location>
        <begin position="23"/>
        <end position="267"/>
    </location>
</feature>
<reference evidence="2 3" key="1">
    <citation type="journal article" date="2015" name="Stand. Genomic Sci.">
        <title>Genomic Encyclopedia of Bacterial and Archaeal Type Strains, Phase III: the genomes of soil and plant-associated and newly described type strains.</title>
        <authorList>
            <person name="Whitman W.B."/>
            <person name="Woyke T."/>
            <person name="Klenk H.P."/>
            <person name="Zhou Y."/>
            <person name="Lilburn T.G."/>
            <person name="Beck B.J."/>
            <person name="De Vos P."/>
            <person name="Vandamme P."/>
            <person name="Eisen J.A."/>
            <person name="Garrity G."/>
            <person name="Hugenholtz P."/>
            <person name="Kyrpides N.C."/>
        </authorList>
    </citation>
    <scope>NUCLEOTIDE SEQUENCE [LARGE SCALE GENOMIC DNA]</scope>
    <source>
        <strain evidence="2 3">CGMCC 1.7271</strain>
    </source>
</reference>
<sequence>MQIVKQFFTIACLCSLAIGVHAQSLDEKAGSNKTSTGDGGKTGEKMNIIKVNLFALPLKNYSFQYERVVTKHISLALGVRTMPSSTLPFQSTFVNIANVTDQQTIDNLAKFKTGNLAITPEIRFYLSKKGYGRGFYIAPYYRFAKFSSEELPVEFTSGNTTKTVRLKGDITANSGGLMFGVNWKIGKAVSLDWWILGAHYGSSKGTLSGTPSPALTQQEQDELRNEIESIDIPLTKIKAEVTANSAKAIFDGPWGGIRSGLTLGIRF</sequence>
<organism evidence="2 3">
    <name type="scientific">Lacibacter cauensis</name>
    <dbReference type="NCBI Taxonomy" id="510947"/>
    <lineage>
        <taxon>Bacteria</taxon>
        <taxon>Pseudomonadati</taxon>
        <taxon>Bacteroidota</taxon>
        <taxon>Chitinophagia</taxon>
        <taxon>Chitinophagales</taxon>
        <taxon>Chitinophagaceae</taxon>
        <taxon>Lacibacter</taxon>
    </lineage>
</organism>
<dbReference type="InterPro" id="IPR021958">
    <property type="entry name" value="DUF3575"/>
</dbReference>
<dbReference type="EMBL" id="VLLE01000002">
    <property type="protein sequence ID" value="TWI85386.1"/>
    <property type="molecule type" value="Genomic_DNA"/>
</dbReference>
<dbReference type="RefSeq" id="WP_144884231.1">
    <property type="nucleotide sequence ID" value="NZ_VLLE01000002.1"/>
</dbReference>
<dbReference type="Pfam" id="PF12099">
    <property type="entry name" value="DUF3575"/>
    <property type="match status" value="1"/>
</dbReference>
<dbReference type="Proteomes" id="UP000316167">
    <property type="component" value="Unassembled WGS sequence"/>
</dbReference>
<evidence type="ECO:0000313" key="3">
    <source>
        <dbReference type="Proteomes" id="UP000316167"/>
    </source>
</evidence>
<dbReference type="AlphaFoldDB" id="A0A562SX50"/>
<evidence type="ECO:0000313" key="2">
    <source>
        <dbReference type="EMBL" id="TWI85386.1"/>
    </source>
</evidence>
<proteinExistence type="predicted"/>
<keyword evidence="1" id="KW-0732">Signal</keyword>
<feature type="signal peptide" evidence="1">
    <location>
        <begin position="1"/>
        <end position="22"/>
    </location>
</feature>
<comment type="caution">
    <text evidence="2">The sequence shown here is derived from an EMBL/GenBank/DDBJ whole genome shotgun (WGS) entry which is preliminary data.</text>
</comment>